<gene>
    <name evidence="2" type="ORF">DRV84_01065</name>
</gene>
<dbReference type="SUPFAM" id="SSF57625">
    <property type="entry name" value="Invertebrate chitin-binding proteins"/>
    <property type="match status" value="1"/>
</dbReference>
<protein>
    <submittedName>
        <fullName evidence="2">Adenylosuccinate lyase</fullName>
    </submittedName>
</protein>
<dbReference type="RefSeq" id="WP_115977890.1">
    <property type="nucleotide sequence ID" value="NZ_CAJXNW010000084.1"/>
</dbReference>
<reference evidence="2 3" key="1">
    <citation type="journal article" date="2017" name="Int. J. Syst. Evol. Microbiol.">
        <title>Rhodosalinus sediminis gen. nov., sp. nov., isolated from marine saltern.</title>
        <authorList>
            <person name="Guo L.Y."/>
            <person name="Ling S.K."/>
            <person name="Li C.M."/>
            <person name="Chen G.J."/>
            <person name="Du Z.J."/>
        </authorList>
    </citation>
    <scope>NUCLEOTIDE SEQUENCE [LARGE SCALE GENOMIC DNA]</scope>
    <source>
        <strain evidence="2 3">WDN1C137</strain>
    </source>
</reference>
<dbReference type="InterPro" id="IPR036508">
    <property type="entry name" value="Chitin-bd_dom_sf"/>
</dbReference>
<name>A0A3D9BZ88_9RHOB</name>
<proteinExistence type="predicted"/>
<keyword evidence="3" id="KW-1185">Reference proteome</keyword>
<comment type="caution">
    <text evidence="2">The sequence shown here is derived from an EMBL/GenBank/DDBJ whole genome shotgun (WGS) entry which is preliminary data.</text>
</comment>
<evidence type="ECO:0000313" key="3">
    <source>
        <dbReference type="Proteomes" id="UP000257131"/>
    </source>
</evidence>
<dbReference type="EMBL" id="QOHR01000001">
    <property type="protein sequence ID" value="REC58847.1"/>
    <property type="molecule type" value="Genomic_DNA"/>
</dbReference>
<accession>A0A3D9BZ88</accession>
<dbReference type="OrthoDB" id="7875269at2"/>
<keyword evidence="2" id="KW-0456">Lyase</keyword>
<dbReference type="GO" id="GO:0016829">
    <property type="term" value="F:lyase activity"/>
    <property type="evidence" value="ECO:0007669"/>
    <property type="project" value="UniProtKB-KW"/>
</dbReference>
<dbReference type="Proteomes" id="UP000257131">
    <property type="component" value="Unassembled WGS sequence"/>
</dbReference>
<feature type="signal peptide" evidence="1">
    <location>
        <begin position="1"/>
        <end position="22"/>
    </location>
</feature>
<evidence type="ECO:0000256" key="1">
    <source>
        <dbReference type="SAM" id="SignalP"/>
    </source>
</evidence>
<feature type="chain" id="PRO_5017661559" evidence="1">
    <location>
        <begin position="23"/>
        <end position="53"/>
    </location>
</feature>
<evidence type="ECO:0000313" key="2">
    <source>
        <dbReference type="EMBL" id="REC58847.1"/>
    </source>
</evidence>
<dbReference type="AlphaFoldDB" id="A0A3D9BZ88"/>
<sequence>MSKLKTLAAATALTLVPAMSMAMCAGKSHQAMSCADGMVWDSEQQACVKQVMG</sequence>
<dbReference type="GO" id="GO:0008061">
    <property type="term" value="F:chitin binding"/>
    <property type="evidence" value="ECO:0007669"/>
    <property type="project" value="InterPro"/>
</dbReference>
<organism evidence="2 3">
    <name type="scientific">Rhodosalinus sediminis</name>
    <dbReference type="NCBI Taxonomy" id="1940533"/>
    <lineage>
        <taxon>Bacteria</taxon>
        <taxon>Pseudomonadati</taxon>
        <taxon>Pseudomonadota</taxon>
        <taxon>Alphaproteobacteria</taxon>
        <taxon>Rhodobacterales</taxon>
        <taxon>Paracoccaceae</taxon>
        <taxon>Rhodosalinus</taxon>
    </lineage>
</organism>
<keyword evidence="1" id="KW-0732">Signal</keyword>